<proteinExistence type="predicted"/>
<dbReference type="EMBL" id="JAGYPG010000001">
    <property type="protein sequence ID" value="MBS4194144.1"/>
    <property type="molecule type" value="Genomic_DNA"/>
</dbReference>
<dbReference type="AlphaFoldDB" id="A0A942TDB4"/>
<gene>
    <name evidence="1" type="ORF">KHA97_03500</name>
</gene>
<comment type="caution">
    <text evidence="1">The sequence shown here is derived from an EMBL/GenBank/DDBJ whole genome shotgun (WGS) entry which is preliminary data.</text>
</comment>
<reference evidence="1 2" key="1">
    <citation type="submission" date="2021-05" db="EMBL/GenBank/DDBJ databases">
        <title>Novel Bacillus species.</title>
        <authorList>
            <person name="Liu G."/>
        </authorList>
    </citation>
    <scope>NUCLEOTIDE SEQUENCE [LARGE SCALE GENOMIC DNA]</scope>
    <source>
        <strain evidence="2">FJAT-49780</strain>
    </source>
</reference>
<protein>
    <submittedName>
        <fullName evidence="1">Topoisomerase</fullName>
    </submittedName>
</protein>
<name>A0A942TDB4_9BACI</name>
<dbReference type="Proteomes" id="UP000681414">
    <property type="component" value="Unassembled WGS sequence"/>
</dbReference>
<dbReference type="RefSeq" id="WP_213124291.1">
    <property type="nucleotide sequence ID" value="NZ_JAGYPG010000001.1"/>
</dbReference>
<dbReference type="PROSITE" id="PS51257">
    <property type="entry name" value="PROKAR_LIPOPROTEIN"/>
    <property type="match status" value="1"/>
</dbReference>
<organism evidence="1 2">
    <name type="scientific">Lederbergia citri</name>
    <dbReference type="NCBI Taxonomy" id="2833580"/>
    <lineage>
        <taxon>Bacteria</taxon>
        <taxon>Bacillati</taxon>
        <taxon>Bacillota</taxon>
        <taxon>Bacilli</taxon>
        <taxon>Bacillales</taxon>
        <taxon>Bacillaceae</taxon>
        <taxon>Lederbergia</taxon>
    </lineage>
</organism>
<evidence type="ECO:0000313" key="2">
    <source>
        <dbReference type="Proteomes" id="UP000681414"/>
    </source>
</evidence>
<accession>A0A942TDB4</accession>
<sequence>MKKAIISGIVFCSILLVGCNTTEVLESEQEVVVSQINGGNDGISNLLSELQNEIIASITEQTELESDSLAITLGGGTDELTVSVGFPKDTKIDDTLIQQIVEDSIKIVSETVTISEEKIKTKVKIKIEKY</sequence>
<keyword evidence="2" id="KW-1185">Reference proteome</keyword>
<evidence type="ECO:0000313" key="1">
    <source>
        <dbReference type="EMBL" id="MBS4194144.1"/>
    </source>
</evidence>